<protein>
    <recommendedName>
        <fullName evidence="4">Transposase</fullName>
    </recommendedName>
</protein>
<evidence type="ECO:0000256" key="1">
    <source>
        <dbReference type="SAM" id="MobiDB-lite"/>
    </source>
</evidence>
<gene>
    <name evidence="2" type="ORF">GCM10011505_21810</name>
</gene>
<reference evidence="3" key="1">
    <citation type="journal article" date="2019" name="Int. J. Syst. Evol. Microbiol.">
        <title>The Global Catalogue of Microorganisms (GCM) 10K type strain sequencing project: providing services to taxonomists for standard genome sequencing and annotation.</title>
        <authorList>
            <consortium name="The Broad Institute Genomics Platform"/>
            <consortium name="The Broad Institute Genome Sequencing Center for Infectious Disease"/>
            <person name="Wu L."/>
            <person name="Ma J."/>
        </authorList>
    </citation>
    <scope>NUCLEOTIDE SEQUENCE [LARGE SCALE GENOMIC DNA]</scope>
    <source>
        <strain evidence="3">CGMCC 1.10188</strain>
    </source>
</reference>
<organism evidence="2 3">
    <name type="scientific">Tistrella bauzanensis</name>
    <dbReference type="NCBI Taxonomy" id="657419"/>
    <lineage>
        <taxon>Bacteria</taxon>
        <taxon>Pseudomonadati</taxon>
        <taxon>Pseudomonadota</taxon>
        <taxon>Alphaproteobacteria</taxon>
        <taxon>Geminicoccales</taxon>
        <taxon>Geminicoccaceae</taxon>
        <taxon>Tistrella</taxon>
    </lineage>
</organism>
<accession>A0ABQ1IGS4</accession>
<name>A0ABQ1IGS4_9PROT</name>
<evidence type="ECO:0008006" key="4">
    <source>
        <dbReference type="Google" id="ProtNLM"/>
    </source>
</evidence>
<dbReference type="Proteomes" id="UP000603352">
    <property type="component" value="Unassembled WGS sequence"/>
</dbReference>
<keyword evidence="3" id="KW-1185">Reference proteome</keyword>
<evidence type="ECO:0000313" key="2">
    <source>
        <dbReference type="EMBL" id="GGB39907.1"/>
    </source>
</evidence>
<comment type="caution">
    <text evidence="2">The sequence shown here is derived from an EMBL/GenBank/DDBJ whole genome shotgun (WGS) entry which is preliminary data.</text>
</comment>
<feature type="region of interest" description="Disordered" evidence="1">
    <location>
        <begin position="47"/>
        <end position="68"/>
    </location>
</feature>
<dbReference type="EMBL" id="BMDZ01000022">
    <property type="protein sequence ID" value="GGB39907.1"/>
    <property type="molecule type" value="Genomic_DNA"/>
</dbReference>
<proteinExistence type="predicted"/>
<evidence type="ECO:0000313" key="3">
    <source>
        <dbReference type="Proteomes" id="UP000603352"/>
    </source>
</evidence>
<sequence length="80" mass="8245">MRTSGGVPVSVGAEQAETALQIGSPRVGFNRMRRIIAVSSVDERARIAHQPPKRGQMTGAAPASAGTTWQASNCAAVAQA</sequence>